<sequence length="197" mass="22362">MHRWSLLNERQLALLGRLASGKESEEPWDPGEFRTAYALRDRGLVTIKRSGSEVDAKVTDAGTFYIKHGHHPDDPAHAGEEKTVEGEVAGSTRSTSYADRPVALGRRTEARDLIKRLVTDRRVTFTEPEDATVSEWRRVIDYAKRHSLIPEGKRIETLRMWNRDLQIRLVEGPHPTAIRAARGDSPQKCQKARSRAM</sequence>
<protein>
    <submittedName>
        <fullName evidence="2">Uncharacterized protein</fullName>
    </submittedName>
</protein>
<feature type="region of interest" description="Disordered" evidence="1">
    <location>
        <begin position="69"/>
        <end position="94"/>
    </location>
</feature>
<evidence type="ECO:0000256" key="1">
    <source>
        <dbReference type="SAM" id="MobiDB-lite"/>
    </source>
</evidence>
<organism evidence="2 3">
    <name type="scientific">Actinacidiphila rubida</name>
    <dbReference type="NCBI Taxonomy" id="310780"/>
    <lineage>
        <taxon>Bacteria</taxon>
        <taxon>Bacillati</taxon>
        <taxon>Actinomycetota</taxon>
        <taxon>Actinomycetes</taxon>
        <taxon>Kitasatosporales</taxon>
        <taxon>Streptomycetaceae</taxon>
        <taxon>Actinacidiphila</taxon>
    </lineage>
</organism>
<dbReference type="RefSeq" id="WP_177226107.1">
    <property type="nucleotide sequence ID" value="NZ_FODD01000028.1"/>
</dbReference>
<feature type="region of interest" description="Disordered" evidence="1">
    <location>
        <begin position="177"/>
        <end position="197"/>
    </location>
</feature>
<evidence type="ECO:0000313" key="3">
    <source>
        <dbReference type="Proteomes" id="UP000181951"/>
    </source>
</evidence>
<reference evidence="2 3" key="1">
    <citation type="submission" date="2016-10" db="EMBL/GenBank/DDBJ databases">
        <authorList>
            <person name="de Groot N.N."/>
        </authorList>
    </citation>
    <scope>NUCLEOTIDE SEQUENCE [LARGE SCALE GENOMIC DNA]</scope>
    <source>
        <strain evidence="2 3">CGMCC 4.2026</strain>
    </source>
</reference>
<dbReference type="Proteomes" id="UP000181951">
    <property type="component" value="Unassembled WGS sequence"/>
</dbReference>
<dbReference type="STRING" id="310780.SAMN05216267_1028102"/>
<evidence type="ECO:0000313" key="2">
    <source>
        <dbReference type="EMBL" id="SEO50340.1"/>
    </source>
</evidence>
<name>A0A1H8Q800_9ACTN</name>
<feature type="compositionally biased region" description="Basic and acidic residues" evidence="1">
    <location>
        <begin position="71"/>
        <end position="85"/>
    </location>
</feature>
<keyword evidence="3" id="KW-1185">Reference proteome</keyword>
<gene>
    <name evidence="2" type="ORF">SAMN05216267_1028102</name>
</gene>
<proteinExistence type="predicted"/>
<accession>A0A1H8Q800</accession>
<dbReference type="EMBL" id="FODD01000028">
    <property type="protein sequence ID" value="SEO50340.1"/>
    <property type="molecule type" value="Genomic_DNA"/>
</dbReference>
<dbReference type="AlphaFoldDB" id="A0A1H8Q800"/>